<feature type="non-terminal residue" evidence="1">
    <location>
        <position position="81"/>
    </location>
</feature>
<accession>A0ACA9RUF0</accession>
<protein>
    <submittedName>
        <fullName evidence="1">36743_t:CDS:1</fullName>
    </submittedName>
</protein>
<name>A0ACA9RUF0_9GLOM</name>
<dbReference type="EMBL" id="CAJVQC010072825">
    <property type="protein sequence ID" value="CAG8811789.1"/>
    <property type="molecule type" value="Genomic_DNA"/>
</dbReference>
<reference evidence="1" key="1">
    <citation type="submission" date="2021-06" db="EMBL/GenBank/DDBJ databases">
        <authorList>
            <person name="Kallberg Y."/>
            <person name="Tangrot J."/>
            <person name="Rosling A."/>
        </authorList>
    </citation>
    <scope>NUCLEOTIDE SEQUENCE</scope>
    <source>
        <strain evidence="1">MA461A</strain>
    </source>
</reference>
<evidence type="ECO:0000313" key="2">
    <source>
        <dbReference type="Proteomes" id="UP000789920"/>
    </source>
</evidence>
<proteinExistence type="predicted"/>
<organism evidence="1 2">
    <name type="scientific">Racocetra persica</name>
    <dbReference type="NCBI Taxonomy" id="160502"/>
    <lineage>
        <taxon>Eukaryota</taxon>
        <taxon>Fungi</taxon>
        <taxon>Fungi incertae sedis</taxon>
        <taxon>Mucoromycota</taxon>
        <taxon>Glomeromycotina</taxon>
        <taxon>Glomeromycetes</taxon>
        <taxon>Diversisporales</taxon>
        <taxon>Gigasporaceae</taxon>
        <taxon>Racocetra</taxon>
    </lineage>
</organism>
<feature type="non-terminal residue" evidence="1">
    <location>
        <position position="1"/>
    </location>
</feature>
<gene>
    <name evidence="1" type="ORF">RPERSI_LOCUS23389</name>
</gene>
<dbReference type="Proteomes" id="UP000789920">
    <property type="component" value="Unassembled WGS sequence"/>
</dbReference>
<keyword evidence="2" id="KW-1185">Reference proteome</keyword>
<evidence type="ECO:0000313" key="1">
    <source>
        <dbReference type="EMBL" id="CAG8811789.1"/>
    </source>
</evidence>
<comment type="caution">
    <text evidence="1">The sequence shown here is derived from an EMBL/GenBank/DDBJ whole genome shotgun (WGS) entry which is preliminary data.</text>
</comment>
<sequence length="81" mass="9253">EALEFCYKRSLPLNDLLSDIYNGCVWHIFKDNDRTTFFSRVMIKTSKYPNGQLFHDALILIACDIPVARKISGFAGHSSKN</sequence>